<dbReference type="InParanoid" id="B0WEM2"/>
<keyword evidence="4" id="KW-1185">Reference proteome</keyword>
<protein>
    <submittedName>
        <fullName evidence="2 3">Uncharacterized protein</fullName>
    </submittedName>
</protein>
<feature type="compositionally biased region" description="Basic and acidic residues" evidence="1">
    <location>
        <begin position="150"/>
        <end position="160"/>
    </location>
</feature>
<proteinExistence type="predicted"/>
<dbReference type="KEGG" id="cqu:CpipJ_CPIJ005733"/>
<dbReference type="eggNOG" id="ENOG502SEBB">
    <property type="taxonomic scope" value="Eukaryota"/>
</dbReference>
<gene>
    <name evidence="3" type="primary">6037226</name>
    <name evidence="2" type="ORF">CpipJ_CPIJ005733</name>
</gene>
<organism>
    <name type="scientific">Culex quinquefasciatus</name>
    <name type="common">Southern house mosquito</name>
    <name type="synonym">Culex pungens</name>
    <dbReference type="NCBI Taxonomy" id="7176"/>
    <lineage>
        <taxon>Eukaryota</taxon>
        <taxon>Metazoa</taxon>
        <taxon>Ecdysozoa</taxon>
        <taxon>Arthropoda</taxon>
        <taxon>Hexapoda</taxon>
        <taxon>Insecta</taxon>
        <taxon>Pterygota</taxon>
        <taxon>Neoptera</taxon>
        <taxon>Endopterygota</taxon>
        <taxon>Diptera</taxon>
        <taxon>Nematocera</taxon>
        <taxon>Culicoidea</taxon>
        <taxon>Culicidae</taxon>
        <taxon>Culicinae</taxon>
        <taxon>Culicini</taxon>
        <taxon>Culex</taxon>
        <taxon>Culex</taxon>
    </lineage>
</organism>
<evidence type="ECO:0000313" key="4">
    <source>
        <dbReference type="Proteomes" id="UP000002320"/>
    </source>
</evidence>
<name>B0WEM2_CULQU</name>
<reference evidence="2" key="1">
    <citation type="submission" date="2007-03" db="EMBL/GenBank/DDBJ databases">
        <title>Annotation of Culex pipiens quinquefasciatus.</title>
        <authorList>
            <consortium name="The Broad Institute Genome Sequencing Platform"/>
            <person name="Atkinson P.W."/>
            <person name="Hemingway J."/>
            <person name="Christensen B.M."/>
            <person name="Higgs S."/>
            <person name="Kodira C."/>
            <person name="Hannick L."/>
            <person name="Megy K."/>
            <person name="O'Leary S."/>
            <person name="Pearson M."/>
            <person name="Haas B.J."/>
            <person name="Mauceli E."/>
            <person name="Wortman J.R."/>
            <person name="Lee N.H."/>
            <person name="Guigo R."/>
            <person name="Stanke M."/>
            <person name="Alvarado L."/>
            <person name="Amedeo P."/>
            <person name="Antoine C.H."/>
            <person name="Arensburger P."/>
            <person name="Bidwell S.L."/>
            <person name="Crawford M."/>
            <person name="Camaro F."/>
            <person name="Devon K."/>
            <person name="Engels R."/>
            <person name="Hammond M."/>
            <person name="Howarth C."/>
            <person name="Koehrsen M."/>
            <person name="Lawson D."/>
            <person name="Montgomery P."/>
            <person name="Nene V."/>
            <person name="Nusbaum C."/>
            <person name="Puiu D."/>
            <person name="Romero-Severson J."/>
            <person name="Severson D.W."/>
            <person name="Shumway M."/>
            <person name="Sisk P."/>
            <person name="Stolte C."/>
            <person name="Zeng Q."/>
            <person name="Eisenstadt E."/>
            <person name="Fraser-Liggett C."/>
            <person name="Strausberg R."/>
            <person name="Galagan J."/>
            <person name="Birren B."/>
            <person name="Collins F.H."/>
        </authorList>
    </citation>
    <scope>NUCLEOTIDE SEQUENCE [LARGE SCALE GENOMIC DNA]</scope>
    <source>
        <strain evidence="2">JHB</strain>
    </source>
</reference>
<evidence type="ECO:0000256" key="1">
    <source>
        <dbReference type="SAM" id="MobiDB-lite"/>
    </source>
</evidence>
<dbReference type="EnsemblMetazoa" id="CPIJ005733-RA">
    <property type="protein sequence ID" value="CPIJ005733-PA"/>
    <property type="gene ID" value="CPIJ005733"/>
</dbReference>
<dbReference type="OrthoDB" id="6591917at2759"/>
<dbReference type="VEuPathDB" id="VectorBase:CPIJ005733"/>
<dbReference type="VEuPathDB" id="VectorBase:CQUJHB004104"/>
<evidence type="ECO:0000313" key="3">
    <source>
        <dbReference type="EnsemblMetazoa" id="CPIJ005733-PA"/>
    </source>
</evidence>
<dbReference type="Proteomes" id="UP000002320">
    <property type="component" value="Unassembled WGS sequence"/>
</dbReference>
<evidence type="ECO:0000313" key="2">
    <source>
        <dbReference type="EMBL" id="EDS45738.1"/>
    </source>
</evidence>
<accession>B0WEM2</accession>
<feature type="region of interest" description="Disordered" evidence="1">
    <location>
        <begin position="127"/>
        <end position="160"/>
    </location>
</feature>
<dbReference type="AlphaFoldDB" id="B0WEM2"/>
<dbReference type="HOGENOM" id="CLU_994832_0_0_1"/>
<dbReference type="STRING" id="7176.B0WEM2"/>
<reference evidence="3" key="2">
    <citation type="submission" date="2021-02" db="UniProtKB">
        <authorList>
            <consortium name="EnsemblMetazoa"/>
        </authorList>
    </citation>
    <scope>IDENTIFICATION</scope>
    <source>
        <strain evidence="3">JHB</strain>
    </source>
</reference>
<sequence length="280" mass="30411">MMGRNAAAGGPITSCPKTPALVNNFRRMPMSILETPALIKRPPGDQIKTAVVGPSPAANRPFWMFSEGPKAKPEVRFGSVRGTTSGWNISATDSSSFVGGERKENVARNVEERPAKRVCFEPLPLQPQQSKPKWVPKAVPAQTVGQSKGEAPKQKSKPDPKKLRIITGSVEHILKLSRSAPEEAPLVELFANILSIRKGAHDCERVLLLRNKSGPVLQGVFFEIDFRMPVVGAGDCVRCVGRLTGGSRLQILKITPASDEDELMGLRLQKVSGFAAECKR</sequence>
<dbReference type="EMBL" id="DS231910">
    <property type="protein sequence ID" value="EDS45738.1"/>
    <property type="molecule type" value="Genomic_DNA"/>
</dbReference>